<comment type="caution">
    <text evidence="1">The sequence shown here is derived from an EMBL/GenBank/DDBJ whole genome shotgun (WGS) entry which is preliminary data.</text>
</comment>
<dbReference type="Proteomes" id="UP001143463">
    <property type="component" value="Unassembled WGS sequence"/>
</dbReference>
<dbReference type="Gene3D" id="3.30.160.240">
    <property type="entry name" value="Rv1738"/>
    <property type="match status" value="1"/>
</dbReference>
<dbReference type="AlphaFoldDB" id="A0A9W6L1Y2"/>
<reference evidence="1" key="2">
    <citation type="submission" date="2023-01" db="EMBL/GenBank/DDBJ databases">
        <authorList>
            <person name="Sun Q."/>
            <person name="Evtushenko L."/>
        </authorList>
    </citation>
    <scope>NUCLEOTIDE SEQUENCE</scope>
    <source>
        <strain evidence="1">VKM Ac-1069</strain>
    </source>
</reference>
<name>A0A9W6L1Y2_9PSEU</name>
<protein>
    <submittedName>
        <fullName evidence="1">Uncharacterized protein</fullName>
    </submittedName>
</protein>
<proteinExistence type="predicted"/>
<reference evidence="1" key="1">
    <citation type="journal article" date="2014" name="Int. J. Syst. Evol. Microbiol.">
        <title>Complete genome sequence of Corynebacterium casei LMG S-19264T (=DSM 44701T), isolated from a smear-ripened cheese.</title>
        <authorList>
            <consortium name="US DOE Joint Genome Institute (JGI-PGF)"/>
            <person name="Walter F."/>
            <person name="Albersmeier A."/>
            <person name="Kalinowski J."/>
            <person name="Ruckert C."/>
        </authorList>
    </citation>
    <scope>NUCLEOTIDE SEQUENCE</scope>
    <source>
        <strain evidence="1">VKM Ac-1069</strain>
    </source>
</reference>
<dbReference type="InterPro" id="IPR038070">
    <property type="entry name" value="Rv2632c-like_sf"/>
</dbReference>
<organism evidence="1 2">
    <name type="scientific">Pseudonocardia halophobica</name>
    <dbReference type="NCBI Taxonomy" id="29401"/>
    <lineage>
        <taxon>Bacteria</taxon>
        <taxon>Bacillati</taxon>
        <taxon>Actinomycetota</taxon>
        <taxon>Actinomycetes</taxon>
        <taxon>Pseudonocardiales</taxon>
        <taxon>Pseudonocardiaceae</taxon>
        <taxon>Pseudonocardia</taxon>
    </lineage>
</organism>
<dbReference type="SUPFAM" id="SSF143212">
    <property type="entry name" value="Rv2632c-like"/>
    <property type="match status" value="1"/>
</dbReference>
<evidence type="ECO:0000313" key="1">
    <source>
        <dbReference type="EMBL" id="GLL10700.1"/>
    </source>
</evidence>
<evidence type="ECO:0000313" key="2">
    <source>
        <dbReference type="Proteomes" id="UP001143463"/>
    </source>
</evidence>
<sequence length="118" mass="12070">MTEPTGAHTLSDALSDALAATGRARTGIPQGKRWTVIVDLEAGSGVTRAVARLHDRVSDRLVGTGQARLAPPDADVPGVADELAAAQALADLARVMQQMAHNEVEGATDVGGHLTTPG</sequence>
<dbReference type="RefSeq" id="WP_051736832.1">
    <property type="nucleotide sequence ID" value="NZ_BAAAUZ010000057.1"/>
</dbReference>
<gene>
    <name evidence="1" type="ORF">GCM10017577_18400</name>
</gene>
<dbReference type="InterPro" id="IPR015057">
    <property type="entry name" value="Rv2632c-like"/>
</dbReference>
<dbReference type="EMBL" id="BSFQ01000005">
    <property type="protein sequence ID" value="GLL10700.1"/>
    <property type="molecule type" value="Genomic_DNA"/>
</dbReference>
<keyword evidence="2" id="KW-1185">Reference proteome</keyword>
<dbReference type="Pfam" id="PF08962">
    <property type="entry name" value="Rv2632c-like"/>
    <property type="match status" value="1"/>
</dbReference>
<accession>A0A9W6L1Y2</accession>